<dbReference type="Proteomes" id="UP001057402">
    <property type="component" value="Chromosome 2"/>
</dbReference>
<gene>
    <name evidence="1" type="ORF">MLD38_003691</name>
</gene>
<proteinExistence type="predicted"/>
<organism evidence="1 2">
    <name type="scientific">Melastoma candidum</name>
    <dbReference type="NCBI Taxonomy" id="119954"/>
    <lineage>
        <taxon>Eukaryota</taxon>
        <taxon>Viridiplantae</taxon>
        <taxon>Streptophyta</taxon>
        <taxon>Embryophyta</taxon>
        <taxon>Tracheophyta</taxon>
        <taxon>Spermatophyta</taxon>
        <taxon>Magnoliopsida</taxon>
        <taxon>eudicotyledons</taxon>
        <taxon>Gunneridae</taxon>
        <taxon>Pentapetalae</taxon>
        <taxon>rosids</taxon>
        <taxon>malvids</taxon>
        <taxon>Myrtales</taxon>
        <taxon>Melastomataceae</taxon>
        <taxon>Melastomatoideae</taxon>
        <taxon>Melastomateae</taxon>
        <taxon>Melastoma</taxon>
    </lineage>
</organism>
<name>A0ACB9S2L7_9MYRT</name>
<evidence type="ECO:0000313" key="1">
    <source>
        <dbReference type="EMBL" id="KAI4385696.1"/>
    </source>
</evidence>
<protein>
    <submittedName>
        <fullName evidence="1">Uncharacterized protein</fullName>
    </submittedName>
</protein>
<evidence type="ECO:0000313" key="2">
    <source>
        <dbReference type="Proteomes" id="UP001057402"/>
    </source>
</evidence>
<comment type="caution">
    <text evidence="1">The sequence shown here is derived from an EMBL/GenBank/DDBJ whole genome shotgun (WGS) entry which is preliminary data.</text>
</comment>
<sequence length="548" mass="62021">MVDTERGSNTSCVILSLMGVDDRLIKKLVQGHKRVLSDEYHQRVASTAQHVRLSSFKCNSFVMSKKGESEEASVAVNWNKRRRMSSVEEKGDSLSDERNVLKGKGFVDELMSETYTSHNTTRQCVAFNSSFEPSTSFTRRYSGKILRGFSFPGSRSGNYNANLCSHHNWCCLNSRSSAASSIKYSGRNTEKQNEAFQWRSFIVSNALHHVRVEGNPLQSDNEVDLFSWTCPVKIEPGKDNMENKTTAVLKAAVGEVDDKVEDWERLPRNFAMPWRPTSCSLSERNCCPAADLPMEQETFADSFRTDGSKTELDTYESIENNCLHSPDSVLVPFGDEKSAKLSEYGMQFQSSGFPTSTAWPFKTRTTVLGDTDDKDQCEAGCCELDGTKRRRMNENREFSYLVEVLSAAGFCRRNLASSLGKWHSVESPLSPFIFETVEKRYTDDKSWETSKRLLLFDRINSWLKGTLRPSTFASSRHVLVRIRGRFHQLGEDILWSTLVKEGRELRGESIEDLLECDLRSVDISEFIESIVTEIEQAVINNLVVEIAG</sequence>
<reference evidence="2" key="1">
    <citation type="journal article" date="2023" name="Front. Plant Sci.">
        <title>Chromosomal-level genome assembly of Melastoma candidum provides insights into trichome evolution.</title>
        <authorList>
            <person name="Zhong Y."/>
            <person name="Wu W."/>
            <person name="Sun C."/>
            <person name="Zou P."/>
            <person name="Liu Y."/>
            <person name="Dai S."/>
            <person name="Zhou R."/>
        </authorList>
    </citation>
    <scope>NUCLEOTIDE SEQUENCE [LARGE SCALE GENOMIC DNA]</scope>
</reference>
<accession>A0ACB9S2L7</accession>
<keyword evidence="2" id="KW-1185">Reference proteome</keyword>
<dbReference type="EMBL" id="CM042881">
    <property type="protein sequence ID" value="KAI4385696.1"/>
    <property type="molecule type" value="Genomic_DNA"/>
</dbReference>